<sequence>MTRPTKILKLFTFLLLISSCSNKEQIAEFENVLGKENSGTLTSMVSEFENDFLKTKYPNISTEKAYSEYLTELESNIAGNWERPSKKNIDKFNKSELKKVVYGLPDSIWVEESRNKNRTEYRIRRKYLNTKGGYEIGTLEASIPKVTDEDSLVATLKNYYDINYFGKYREALKTVSKEDKFVKKYLQMTKEAGMLDPRMIAYEMLIADLDFDDYFIKRLIVTEIVYRL</sequence>
<feature type="signal peptide" evidence="1">
    <location>
        <begin position="1"/>
        <end position="23"/>
    </location>
</feature>
<keyword evidence="1" id="KW-0732">Signal</keyword>
<feature type="chain" id="PRO_5020667866" evidence="1">
    <location>
        <begin position="24"/>
        <end position="228"/>
    </location>
</feature>
<dbReference type="PROSITE" id="PS51257">
    <property type="entry name" value="PROKAR_LIPOPROTEIN"/>
    <property type="match status" value="1"/>
</dbReference>
<reference evidence="2 3" key="1">
    <citation type="journal article" date="2015" name="Stand. Genomic Sci.">
        <title>Genomic Encyclopedia of Bacterial and Archaeal Type Strains, Phase III: the genomes of soil and plant-associated and newly described type strains.</title>
        <authorList>
            <person name="Whitman W.B."/>
            <person name="Woyke T."/>
            <person name="Klenk H.P."/>
            <person name="Zhou Y."/>
            <person name="Lilburn T.G."/>
            <person name="Beck B.J."/>
            <person name="De Vos P."/>
            <person name="Vandamme P."/>
            <person name="Eisen J.A."/>
            <person name="Garrity G."/>
            <person name="Hugenholtz P."/>
            <person name="Kyrpides N.C."/>
        </authorList>
    </citation>
    <scope>NUCLEOTIDE SEQUENCE [LARGE SCALE GENOMIC DNA]</scope>
    <source>
        <strain evidence="2 3">CECT 8445</strain>
    </source>
</reference>
<dbReference type="RefSeq" id="WP_132704208.1">
    <property type="nucleotide sequence ID" value="NZ_SMGI01000002.1"/>
</dbReference>
<evidence type="ECO:0000256" key="1">
    <source>
        <dbReference type="SAM" id="SignalP"/>
    </source>
</evidence>
<protein>
    <submittedName>
        <fullName evidence="2">Uncharacterized protein</fullName>
    </submittedName>
</protein>
<keyword evidence="3" id="KW-1185">Reference proteome</keyword>
<proteinExistence type="predicted"/>
<dbReference type="AlphaFoldDB" id="A0A4R1KQ83"/>
<comment type="caution">
    <text evidence="2">The sequence shown here is derived from an EMBL/GenBank/DDBJ whole genome shotgun (WGS) entry which is preliminary data.</text>
</comment>
<organism evidence="2 3">
    <name type="scientific">Winogradskyella wandonensis</name>
    <dbReference type="NCBI Taxonomy" id="1442586"/>
    <lineage>
        <taxon>Bacteria</taxon>
        <taxon>Pseudomonadati</taxon>
        <taxon>Bacteroidota</taxon>
        <taxon>Flavobacteriia</taxon>
        <taxon>Flavobacteriales</taxon>
        <taxon>Flavobacteriaceae</taxon>
        <taxon>Winogradskyella</taxon>
    </lineage>
</organism>
<name>A0A4R1KQ83_9FLAO</name>
<evidence type="ECO:0000313" key="2">
    <source>
        <dbReference type="EMBL" id="TCK67225.1"/>
    </source>
</evidence>
<gene>
    <name evidence="2" type="ORF">DFQ05_0998</name>
</gene>
<dbReference type="Proteomes" id="UP000295714">
    <property type="component" value="Unassembled WGS sequence"/>
</dbReference>
<evidence type="ECO:0000313" key="3">
    <source>
        <dbReference type="Proteomes" id="UP000295714"/>
    </source>
</evidence>
<dbReference type="EMBL" id="SMGI01000002">
    <property type="protein sequence ID" value="TCK67225.1"/>
    <property type="molecule type" value="Genomic_DNA"/>
</dbReference>
<accession>A0A4R1KQ83</accession>
<dbReference type="OrthoDB" id="1438005at2"/>